<dbReference type="Pfam" id="PF17906">
    <property type="entry name" value="HTH_48"/>
    <property type="match status" value="1"/>
</dbReference>
<gene>
    <name evidence="2" type="ORF">WH47_10385</name>
</gene>
<dbReference type="GO" id="GO:0035861">
    <property type="term" value="C:site of double-strand break"/>
    <property type="evidence" value="ECO:0007669"/>
    <property type="project" value="TreeGrafter"/>
</dbReference>
<dbReference type="GO" id="GO:0046975">
    <property type="term" value="F:histone H3K36 methyltransferase activity"/>
    <property type="evidence" value="ECO:0007669"/>
    <property type="project" value="TreeGrafter"/>
</dbReference>
<dbReference type="PANTHER" id="PTHR46060:SF2">
    <property type="entry name" value="HISTONE-LYSINE N-METHYLTRANSFERASE SETMAR"/>
    <property type="match status" value="1"/>
</dbReference>
<dbReference type="GO" id="GO:0032259">
    <property type="term" value="P:methylation"/>
    <property type="evidence" value="ECO:0007669"/>
    <property type="project" value="UniProtKB-KW"/>
</dbReference>
<reference evidence="2 3" key="1">
    <citation type="submission" date="2015-07" db="EMBL/GenBank/DDBJ databases">
        <title>The genome of Habropoda laboriosa.</title>
        <authorList>
            <person name="Pan H."/>
            <person name="Kapheim K."/>
        </authorList>
    </citation>
    <scope>NUCLEOTIDE SEQUENCE [LARGE SCALE GENOMIC DNA]</scope>
    <source>
        <strain evidence="2">0110345459</strain>
    </source>
</reference>
<evidence type="ECO:0000259" key="1">
    <source>
        <dbReference type="Pfam" id="PF17906"/>
    </source>
</evidence>
<feature type="domain" description="Mos1 transposase HTH" evidence="1">
    <location>
        <begin position="2"/>
        <end position="43"/>
    </location>
</feature>
<protein>
    <submittedName>
        <fullName evidence="2">Histone-lysine N-methyltransferase SETMAR</fullName>
    </submittedName>
</protein>
<dbReference type="GO" id="GO:0044547">
    <property type="term" value="F:DNA topoisomerase binding"/>
    <property type="evidence" value="ECO:0007669"/>
    <property type="project" value="TreeGrafter"/>
</dbReference>
<dbReference type="InterPro" id="IPR041426">
    <property type="entry name" value="Mos1_HTH"/>
</dbReference>
<dbReference type="PANTHER" id="PTHR46060">
    <property type="entry name" value="MARINER MOS1 TRANSPOSASE-LIKE PROTEIN"/>
    <property type="match status" value="1"/>
</dbReference>
<keyword evidence="3" id="KW-1185">Reference proteome</keyword>
<dbReference type="GO" id="GO:0003697">
    <property type="term" value="F:single-stranded DNA binding"/>
    <property type="evidence" value="ECO:0007669"/>
    <property type="project" value="TreeGrafter"/>
</dbReference>
<dbReference type="GO" id="GO:0005634">
    <property type="term" value="C:nucleus"/>
    <property type="evidence" value="ECO:0007669"/>
    <property type="project" value="TreeGrafter"/>
</dbReference>
<evidence type="ECO:0000313" key="2">
    <source>
        <dbReference type="EMBL" id="KOC67610.1"/>
    </source>
</evidence>
<accession>A0A0L7R9R1</accession>
<dbReference type="GO" id="GO:0000729">
    <property type="term" value="P:DNA double-strand break processing"/>
    <property type="evidence" value="ECO:0007669"/>
    <property type="project" value="TreeGrafter"/>
</dbReference>
<dbReference type="Proteomes" id="UP000053825">
    <property type="component" value="Unassembled WGS sequence"/>
</dbReference>
<dbReference type="AlphaFoldDB" id="A0A0L7R9R1"/>
<dbReference type="GO" id="GO:0044774">
    <property type="term" value="P:mitotic DNA integrity checkpoint signaling"/>
    <property type="evidence" value="ECO:0007669"/>
    <property type="project" value="TreeGrafter"/>
</dbReference>
<feature type="non-terminal residue" evidence="2">
    <location>
        <position position="1"/>
    </location>
</feature>
<dbReference type="GO" id="GO:0015074">
    <property type="term" value="P:DNA integration"/>
    <property type="evidence" value="ECO:0007669"/>
    <property type="project" value="TreeGrafter"/>
</dbReference>
<evidence type="ECO:0000313" key="3">
    <source>
        <dbReference type="Proteomes" id="UP000053825"/>
    </source>
</evidence>
<dbReference type="GO" id="GO:0006303">
    <property type="term" value="P:double-strand break repair via nonhomologous end joining"/>
    <property type="evidence" value="ECO:0007669"/>
    <property type="project" value="TreeGrafter"/>
</dbReference>
<dbReference type="STRING" id="597456.A0A0L7R9R1"/>
<sequence>VLYEFELGKTAAEMTENINLAFEEGCVNVKTLQRWCAQFKIGDFSLENEPRGRPDRIRNIIENNPRRRLKFSTTSVPLRSFKDLNFVKNVHFSFEKIGQFFVLRKENMIGLKRTRGSWLLFY</sequence>
<name>A0A0L7R9R1_9HYME</name>
<keyword evidence="2" id="KW-0489">Methyltransferase</keyword>
<dbReference type="GO" id="GO:0031297">
    <property type="term" value="P:replication fork processing"/>
    <property type="evidence" value="ECO:0007669"/>
    <property type="project" value="TreeGrafter"/>
</dbReference>
<organism evidence="2 3">
    <name type="scientific">Habropoda laboriosa</name>
    <dbReference type="NCBI Taxonomy" id="597456"/>
    <lineage>
        <taxon>Eukaryota</taxon>
        <taxon>Metazoa</taxon>
        <taxon>Ecdysozoa</taxon>
        <taxon>Arthropoda</taxon>
        <taxon>Hexapoda</taxon>
        <taxon>Insecta</taxon>
        <taxon>Pterygota</taxon>
        <taxon>Neoptera</taxon>
        <taxon>Endopterygota</taxon>
        <taxon>Hymenoptera</taxon>
        <taxon>Apocrita</taxon>
        <taxon>Aculeata</taxon>
        <taxon>Apoidea</taxon>
        <taxon>Anthophila</taxon>
        <taxon>Apidae</taxon>
        <taxon>Habropoda</taxon>
    </lineage>
</organism>
<dbReference type="EMBL" id="KQ414621">
    <property type="protein sequence ID" value="KOC67610.1"/>
    <property type="molecule type" value="Genomic_DNA"/>
</dbReference>
<dbReference type="GO" id="GO:0042800">
    <property type="term" value="F:histone H3K4 methyltransferase activity"/>
    <property type="evidence" value="ECO:0007669"/>
    <property type="project" value="TreeGrafter"/>
</dbReference>
<keyword evidence="2" id="KW-0808">Transferase</keyword>
<dbReference type="GO" id="GO:0000793">
    <property type="term" value="C:condensed chromosome"/>
    <property type="evidence" value="ECO:0007669"/>
    <property type="project" value="TreeGrafter"/>
</dbReference>
<dbReference type="GO" id="GO:0000014">
    <property type="term" value="F:single-stranded DNA endodeoxyribonuclease activity"/>
    <property type="evidence" value="ECO:0007669"/>
    <property type="project" value="TreeGrafter"/>
</dbReference>
<dbReference type="Gene3D" id="1.10.10.1450">
    <property type="match status" value="1"/>
</dbReference>
<dbReference type="InterPro" id="IPR052709">
    <property type="entry name" value="Transposase-MT_Hybrid"/>
</dbReference>
<proteinExistence type="predicted"/>
<dbReference type="GO" id="GO:0003690">
    <property type="term" value="F:double-stranded DNA binding"/>
    <property type="evidence" value="ECO:0007669"/>
    <property type="project" value="TreeGrafter"/>
</dbReference>